<organism evidence="3 4">
    <name type="scientific">Halteria grandinella</name>
    <dbReference type="NCBI Taxonomy" id="5974"/>
    <lineage>
        <taxon>Eukaryota</taxon>
        <taxon>Sar</taxon>
        <taxon>Alveolata</taxon>
        <taxon>Ciliophora</taxon>
        <taxon>Intramacronucleata</taxon>
        <taxon>Spirotrichea</taxon>
        <taxon>Stichotrichia</taxon>
        <taxon>Sporadotrichida</taxon>
        <taxon>Halteriidae</taxon>
        <taxon>Halteria</taxon>
    </lineage>
</organism>
<evidence type="ECO:0000256" key="2">
    <source>
        <dbReference type="SAM" id="MobiDB-lite"/>
    </source>
</evidence>
<name>A0A8J8T4H7_HALGN</name>
<reference evidence="3" key="1">
    <citation type="submission" date="2019-06" db="EMBL/GenBank/DDBJ databases">
        <authorList>
            <person name="Zheng W."/>
        </authorList>
    </citation>
    <scope>NUCLEOTIDE SEQUENCE</scope>
    <source>
        <strain evidence="3">QDHG01</strain>
    </source>
</reference>
<accession>A0A8J8T4H7</accession>
<feature type="coiled-coil region" evidence="1">
    <location>
        <begin position="325"/>
        <end position="387"/>
    </location>
</feature>
<sequence>MVEKLNPLSISPRLKTSADTDFSAKVAALTRPMIGNNNKDLLEYINDQSAELIHTLLHENRPRYLHNNNTSSLITLRNSTTNVSHYNKSLSSNKGRQRRRSEDDGGVDFFLNKKELELDALDWDDIKNTRFGRNLHKQINKKDRDIQVLKDKLKANEEKHKAQLKQAFIDADQIVHEQFEKQLSVISEKFKGEIKGFQIQSRQIKMQQTVHSTLNNKLVHMLYELESIFSHVRRYFFIGDLDKVADLLNQYDFHNASNKVPDESRMSKERLSNESNISDDKIPDKKARSKSKDNQKTLVTKIANKVLLNGARRQQIHPGLQLSRFNNLNQDIKEKENKIQRLQRDSDELMTNITQLQDEIQTYSTLNEMLTKEMDEVKSKNEWLEQKYQEHLALIESLNQGHKQALTNFQESYQSKEKDLEQRFSKENSKFKQYLSEINTELKIKDTIINRLNGHIQILQGELKMAKQILKDPQLSKNISRLYINHIETKQQDKLIQDTSKLGEYLEKQEIEKKFNYTHKPLLKLETFDKNTIKIKRRAMNNSINLTLNGETEAQSSAVGFSSSIMSNLEVYSRRPKTPGIYNSRKLAFSRNNQHSLIGGTLNQTTCYTRRRNQSLLSGCVLRESGGEKLFSPLADFTQSNK</sequence>
<feature type="coiled-coil region" evidence="1">
    <location>
        <begin position="139"/>
        <end position="166"/>
    </location>
</feature>
<evidence type="ECO:0000313" key="3">
    <source>
        <dbReference type="EMBL" id="TNV81246.1"/>
    </source>
</evidence>
<dbReference type="OrthoDB" id="325932at2759"/>
<protein>
    <submittedName>
        <fullName evidence="3">Uncharacterized protein</fullName>
    </submittedName>
</protein>
<keyword evidence="1" id="KW-0175">Coiled coil</keyword>
<feature type="compositionally biased region" description="Basic and acidic residues" evidence="2">
    <location>
        <begin position="260"/>
        <end position="295"/>
    </location>
</feature>
<evidence type="ECO:0000313" key="4">
    <source>
        <dbReference type="Proteomes" id="UP000785679"/>
    </source>
</evidence>
<gene>
    <name evidence="3" type="ORF">FGO68_gene2266</name>
</gene>
<keyword evidence="4" id="KW-1185">Reference proteome</keyword>
<dbReference type="Proteomes" id="UP000785679">
    <property type="component" value="Unassembled WGS sequence"/>
</dbReference>
<proteinExistence type="predicted"/>
<evidence type="ECO:0000256" key="1">
    <source>
        <dbReference type="SAM" id="Coils"/>
    </source>
</evidence>
<feature type="region of interest" description="Disordered" evidence="2">
    <location>
        <begin position="256"/>
        <end position="295"/>
    </location>
</feature>
<comment type="caution">
    <text evidence="3">The sequence shown here is derived from an EMBL/GenBank/DDBJ whole genome shotgun (WGS) entry which is preliminary data.</text>
</comment>
<dbReference type="AlphaFoldDB" id="A0A8J8T4H7"/>
<feature type="region of interest" description="Disordered" evidence="2">
    <location>
        <begin position="84"/>
        <end position="104"/>
    </location>
</feature>
<feature type="compositionally biased region" description="Polar residues" evidence="2">
    <location>
        <begin position="84"/>
        <end position="94"/>
    </location>
</feature>
<dbReference type="EMBL" id="RRYP01006380">
    <property type="protein sequence ID" value="TNV81246.1"/>
    <property type="molecule type" value="Genomic_DNA"/>
</dbReference>